<keyword evidence="2" id="KW-0418">Kinase</keyword>
<keyword evidence="3" id="KW-1185">Reference proteome</keyword>
<gene>
    <name evidence="2" type="ORF">QO006_002943</name>
</gene>
<evidence type="ECO:0000313" key="2">
    <source>
        <dbReference type="EMBL" id="MDP9765492.1"/>
    </source>
</evidence>
<proteinExistence type="predicted"/>
<evidence type="ECO:0000313" key="3">
    <source>
        <dbReference type="Proteomes" id="UP001232163"/>
    </source>
</evidence>
<evidence type="ECO:0000259" key="1">
    <source>
        <dbReference type="Pfam" id="PF01636"/>
    </source>
</evidence>
<comment type="caution">
    <text evidence="2">The sequence shown here is derived from an EMBL/GenBank/DDBJ whole genome shotgun (WGS) entry which is preliminary data.</text>
</comment>
<dbReference type="GO" id="GO:0016301">
    <property type="term" value="F:kinase activity"/>
    <property type="evidence" value="ECO:0007669"/>
    <property type="project" value="UniProtKB-KW"/>
</dbReference>
<protein>
    <submittedName>
        <fullName evidence="2">Ser/Thr protein kinase RdoA (MazF antagonist)</fullName>
    </submittedName>
</protein>
<dbReference type="RefSeq" id="WP_307467595.1">
    <property type="nucleotide sequence ID" value="NZ_JAURUR010000012.1"/>
</dbReference>
<keyword evidence="2" id="KW-0808">Transferase</keyword>
<accession>A0ABT9MFX7</accession>
<name>A0ABT9MFX7_9DEIO</name>
<organism evidence="2 3">
    <name type="scientific">Deinococcus enclensis</name>
    <dbReference type="NCBI Taxonomy" id="1049582"/>
    <lineage>
        <taxon>Bacteria</taxon>
        <taxon>Thermotogati</taxon>
        <taxon>Deinococcota</taxon>
        <taxon>Deinococci</taxon>
        <taxon>Deinococcales</taxon>
        <taxon>Deinococcaceae</taxon>
        <taxon>Deinococcus</taxon>
    </lineage>
</organism>
<feature type="domain" description="Aminoglycoside phosphotransferase" evidence="1">
    <location>
        <begin position="13"/>
        <end position="218"/>
    </location>
</feature>
<dbReference type="Pfam" id="PF01636">
    <property type="entry name" value="APH"/>
    <property type="match status" value="1"/>
</dbReference>
<sequence length="274" mass="30576">MLEIGEHIGWAHGESQVYAARWAGRDVVLKRHRELRKHVREQYGYATWAHTGLLPDLLHDDPGQLELILARVPARSALEQPQTEAMYQAAGAALRQLHDAAPRPLPFDDGRGDLRSLMDRYLPRAQGLLPDTQVQRVDALARDLLAGPFPPTVLRHADYTARNWLWDGNRLTVIDTEMCRPGPAVLDVAKMSNDLVRHWDGAALLRAFQEGYGRAWTAEEAGFLATVRAVDALLLAVWCHRHGDESGFERMSGVLTRLLTGEAPTRPPLAAVQN</sequence>
<dbReference type="SUPFAM" id="SSF56112">
    <property type="entry name" value="Protein kinase-like (PK-like)"/>
    <property type="match status" value="1"/>
</dbReference>
<dbReference type="EMBL" id="JAURUR010000012">
    <property type="protein sequence ID" value="MDP9765492.1"/>
    <property type="molecule type" value="Genomic_DNA"/>
</dbReference>
<dbReference type="InterPro" id="IPR011009">
    <property type="entry name" value="Kinase-like_dom_sf"/>
</dbReference>
<reference evidence="2 3" key="1">
    <citation type="submission" date="2023-07" db="EMBL/GenBank/DDBJ databases">
        <title>Genomic Encyclopedia of Type Strains, Phase IV (KMG-IV): sequencing the most valuable type-strain genomes for metagenomic binning, comparative biology and taxonomic classification.</title>
        <authorList>
            <person name="Goeker M."/>
        </authorList>
    </citation>
    <scope>NUCLEOTIDE SEQUENCE [LARGE SCALE GENOMIC DNA]</scope>
    <source>
        <strain evidence="2 3">NIO-1023</strain>
    </source>
</reference>
<dbReference type="Gene3D" id="3.90.1200.10">
    <property type="match status" value="1"/>
</dbReference>
<dbReference type="InterPro" id="IPR002575">
    <property type="entry name" value="Aminoglycoside_PTrfase"/>
</dbReference>
<dbReference type="Proteomes" id="UP001232163">
    <property type="component" value="Unassembled WGS sequence"/>
</dbReference>